<dbReference type="Gene3D" id="3.90.640.10">
    <property type="entry name" value="Actin, Chain A, domain 4"/>
    <property type="match status" value="1"/>
</dbReference>
<proteinExistence type="predicted"/>
<evidence type="ECO:0000313" key="1">
    <source>
        <dbReference type="EMBL" id="ESL06413.1"/>
    </source>
</evidence>
<protein>
    <recommendedName>
        <fullName evidence="3">Actin-related protein 2</fullName>
    </recommendedName>
</protein>
<sequence length="129" mass="14345">MLGYELLQAPEVLFNPALLGKEHVGLAELVANAVRVADIELRAELCQHVYLTGGSTLLTGFGQRFLSELLRLTPRNCKVRVSAPAERSHMAWLGASFLTRLSTFPQEMVVSRAEFLEEGERALHNRRVG</sequence>
<dbReference type="InterPro" id="IPR004000">
    <property type="entry name" value="Actin"/>
</dbReference>
<keyword evidence="2" id="KW-1185">Reference proteome</keyword>
<evidence type="ECO:0000313" key="2">
    <source>
        <dbReference type="Proteomes" id="UP000031737"/>
    </source>
</evidence>
<dbReference type="Proteomes" id="UP000031737">
    <property type="component" value="Unassembled WGS sequence"/>
</dbReference>
<dbReference type="OrthoDB" id="7340501at2759"/>
<dbReference type="AlphaFoldDB" id="A0A061ITP4"/>
<organism evidence="1 2">
    <name type="scientific">Trypanosoma rangeli SC58</name>
    <dbReference type="NCBI Taxonomy" id="429131"/>
    <lineage>
        <taxon>Eukaryota</taxon>
        <taxon>Discoba</taxon>
        <taxon>Euglenozoa</taxon>
        <taxon>Kinetoplastea</taxon>
        <taxon>Metakinetoplastina</taxon>
        <taxon>Trypanosomatida</taxon>
        <taxon>Trypanosomatidae</taxon>
        <taxon>Trypanosoma</taxon>
        <taxon>Herpetosoma</taxon>
    </lineage>
</organism>
<dbReference type="EMBL" id="AUPL01005914">
    <property type="protein sequence ID" value="ESL06413.1"/>
    <property type="molecule type" value="Genomic_DNA"/>
</dbReference>
<dbReference type="VEuPathDB" id="TriTrypDB:TRSC58_05914"/>
<name>A0A061ITP4_TRYRA</name>
<dbReference type="Gene3D" id="3.30.420.40">
    <property type="match status" value="2"/>
</dbReference>
<accession>A0A061ITP4</accession>
<dbReference type="PANTHER" id="PTHR11937">
    <property type="entry name" value="ACTIN"/>
    <property type="match status" value="1"/>
</dbReference>
<reference evidence="1 2" key="1">
    <citation type="submission" date="2013-07" db="EMBL/GenBank/DDBJ databases">
        <authorList>
            <person name="Stoco P.H."/>
            <person name="Wagner G."/>
            <person name="Gerber A."/>
            <person name="Zaha A."/>
            <person name="Thompson C."/>
            <person name="Bartholomeu D.C."/>
            <person name="Luckemeyer D.D."/>
            <person name="Bahia D."/>
            <person name="Loreto E."/>
            <person name="Prestes E.B."/>
            <person name="Lima F.M."/>
            <person name="Rodrigues-Luiz G."/>
            <person name="Vallejo G.A."/>
            <person name="Filho J.F."/>
            <person name="Monteiro K.M."/>
            <person name="Tyler K.M."/>
            <person name="de Almeida L.G."/>
            <person name="Ortiz M.F."/>
            <person name="Siervo M.A."/>
            <person name="de Moraes M.H."/>
            <person name="Cunha O.L."/>
            <person name="Mendonca-Neto R."/>
            <person name="Silva R."/>
            <person name="Teixeira S.M."/>
            <person name="Murta S.M."/>
            <person name="Sincero T.C."/>
            <person name="Mendes T.A."/>
            <person name="Urmenyi T.P."/>
            <person name="Silva V.G."/>
            <person name="da Rocha W.D."/>
            <person name="Andersson B."/>
            <person name="Romanha A.J."/>
            <person name="Steindel M."/>
            <person name="de Vasconcelos A.T."/>
            <person name="Grisard E.C."/>
        </authorList>
    </citation>
    <scope>NUCLEOTIDE SEQUENCE [LARGE SCALE GENOMIC DNA]</scope>
    <source>
        <strain evidence="1 2">SC58</strain>
    </source>
</reference>
<dbReference type="SUPFAM" id="SSF53067">
    <property type="entry name" value="Actin-like ATPase domain"/>
    <property type="match status" value="1"/>
</dbReference>
<evidence type="ECO:0008006" key="3">
    <source>
        <dbReference type="Google" id="ProtNLM"/>
    </source>
</evidence>
<gene>
    <name evidence="1" type="ORF">TRSC58_05914</name>
</gene>
<dbReference type="Pfam" id="PF00022">
    <property type="entry name" value="Actin"/>
    <property type="match status" value="1"/>
</dbReference>
<dbReference type="InterPro" id="IPR043129">
    <property type="entry name" value="ATPase_NBD"/>
</dbReference>
<comment type="caution">
    <text evidence="1">The sequence shown here is derived from an EMBL/GenBank/DDBJ whole genome shotgun (WGS) entry which is preliminary data.</text>
</comment>